<evidence type="ECO:0000256" key="6">
    <source>
        <dbReference type="SAM" id="Phobius"/>
    </source>
</evidence>
<feature type="domain" description="Major facilitator superfamily (MFS) profile" evidence="7">
    <location>
        <begin position="1"/>
        <end position="378"/>
    </location>
</feature>
<dbReference type="InterPro" id="IPR036259">
    <property type="entry name" value="MFS_trans_sf"/>
</dbReference>
<reference evidence="8 9" key="1">
    <citation type="submission" date="2021-02" db="EMBL/GenBank/DDBJ databases">
        <title>Streptomyces spirodelae sp. nov., isolated from duckweed.</title>
        <authorList>
            <person name="Saimee Y."/>
            <person name="Duangmal K."/>
        </authorList>
    </citation>
    <scope>NUCLEOTIDE SEQUENCE [LARGE SCALE GENOMIC DNA]</scope>
    <source>
        <strain evidence="8 9">DSM 42105</strain>
    </source>
</reference>
<feature type="transmembrane region" description="Helical" evidence="6">
    <location>
        <begin position="291"/>
        <end position="312"/>
    </location>
</feature>
<dbReference type="InterPro" id="IPR011701">
    <property type="entry name" value="MFS"/>
</dbReference>
<evidence type="ECO:0000256" key="2">
    <source>
        <dbReference type="ARBA" id="ARBA00022692"/>
    </source>
</evidence>
<feature type="transmembrane region" description="Helical" evidence="6">
    <location>
        <begin position="352"/>
        <end position="370"/>
    </location>
</feature>
<keyword evidence="9" id="KW-1185">Reference proteome</keyword>
<dbReference type="Gene3D" id="1.20.1250.20">
    <property type="entry name" value="MFS general substrate transporter like domains"/>
    <property type="match status" value="2"/>
</dbReference>
<dbReference type="Proteomes" id="UP000721954">
    <property type="component" value="Unassembled WGS sequence"/>
</dbReference>
<keyword evidence="2 6" id="KW-0812">Transmembrane</keyword>
<dbReference type="PROSITE" id="PS50850">
    <property type="entry name" value="MFS"/>
    <property type="match status" value="1"/>
</dbReference>
<name>A0ABS3XWC0_9ACTN</name>
<sequence length="427" mass="44074">MQRNIIILLCIGHACVDVYQGSVAALVPLFIAERHYEYAAASGIVTAASLLSSVTQPAFGALSDRRRMPWLLPVSTAISGVGIAVSGIVGEYGPTLVFIALAGIAIAAYHPVSTQLARTASAGSHRAMSWFSLGGNLGFAAAPLMVAAVAASGGLRFTPLLLAPAAIGVLTCVPVIRHLGRTSRPASRSETAPRTRRQDWRSFGRLTVAVACRSIVFVGLSTFVALYAQQKVTGSVAGSAAVFALYAGGAVGTLLGGRLAGRWDRIVVSRWSYIGAAASVGLLLLAPGGLIYPFIVLTAVGLYVPFSLQVTLAQDYLPRNAGTASGVTLGLAISVGGVFTPLLGLLADHTTLHTALLPLAAMPLLAWLALRGLPEPETPGAARASSERSPGEQRGAGGHRTARALPRPVPTDCSLPTDRAATSNEDS</sequence>
<organism evidence="8 9">
    <name type="scientific">Streptomyces smyrnaeus</name>
    <dbReference type="NCBI Taxonomy" id="1387713"/>
    <lineage>
        <taxon>Bacteria</taxon>
        <taxon>Bacillati</taxon>
        <taxon>Actinomycetota</taxon>
        <taxon>Actinomycetes</taxon>
        <taxon>Kitasatosporales</taxon>
        <taxon>Streptomycetaceae</taxon>
        <taxon>Streptomyces</taxon>
    </lineage>
</organism>
<feature type="transmembrane region" description="Helical" evidence="6">
    <location>
        <begin position="95"/>
        <end position="112"/>
    </location>
</feature>
<feature type="transmembrane region" description="Helical" evidence="6">
    <location>
        <begin position="206"/>
        <end position="228"/>
    </location>
</feature>
<dbReference type="CDD" id="cd17478">
    <property type="entry name" value="MFS_FsR"/>
    <property type="match status" value="1"/>
</dbReference>
<dbReference type="SUPFAM" id="SSF103473">
    <property type="entry name" value="MFS general substrate transporter"/>
    <property type="match status" value="1"/>
</dbReference>
<evidence type="ECO:0000256" key="1">
    <source>
        <dbReference type="ARBA" id="ARBA00004651"/>
    </source>
</evidence>
<comment type="caution">
    <text evidence="8">The sequence shown here is derived from an EMBL/GenBank/DDBJ whole genome shotgun (WGS) entry which is preliminary data.</text>
</comment>
<dbReference type="Pfam" id="PF07690">
    <property type="entry name" value="MFS_1"/>
    <property type="match status" value="1"/>
</dbReference>
<gene>
    <name evidence="8" type="ORF">JW613_13830</name>
</gene>
<keyword evidence="3 6" id="KW-1133">Transmembrane helix</keyword>
<feature type="transmembrane region" description="Helical" evidence="6">
    <location>
        <begin position="267"/>
        <end position="285"/>
    </location>
</feature>
<feature type="transmembrane region" description="Helical" evidence="6">
    <location>
        <begin position="234"/>
        <end position="255"/>
    </location>
</feature>
<accession>A0ABS3XWC0</accession>
<feature type="transmembrane region" description="Helical" evidence="6">
    <location>
        <begin position="7"/>
        <end position="32"/>
    </location>
</feature>
<dbReference type="GeneID" id="96259690"/>
<proteinExistence type="predicted"/>
<dbReference type="InterPro" id="IPR020846">
    <property type="entry name" value="MFS_dom"/>
</dbReference>
<dbReference type="PANTHER" id="PTHR43129">
    <property type="entry name" value="FOSMIDOMYCIN RESISTANCE PROTEIN"/>
    <property type="match status" value="1"/>
</dbReference>
<dbReference type="RefSeq" id="WP_209211102.1">
    <property type="nucleotide sequence ID" value="NZ_JAFFZM010000007.1"/>
</dbReference>
<evidence type="ECO:0000259" key="7">
    <source>
        <dbReference type="PROSITE" id="PS50850"/>
    </source>
</evidence>
<feature type="transmembrane region" description="Helical" evidence="6">
    <location>
        <begin position="70"/>
        <end position="89"/>
    </location>
</feature>
<evidence type="ECO:0000313" key="9">
    <source>
        <dbReference type="Proteomes" id="UP000721954"/>
    </source>
</evidence>
<evidence type="ECO:0000256" key="4">
    <source>
        <dbReference type="ARBA" id="ARBA00023136"/>
    </source>
</evidence>
<dbReference type="EMBL" id="JAFFZM010000007">
    <property type="protein sequence ID" value="MBO8199371.1"/>
    <property type="molecule type" value="Genomic_DNA"/>
</dbReference>
<comment type="subcellular location">
    <subcellularLocation>
        <location evidence="1">Cell membrane</location>
        <topology evidence="1">Multi-pass membrane protein</topology>
    </subcellularLocation>
</comment>
<evidence type="ECO:0000256" key="5">
    <source>
        <dbReference type="SAM" id="MobiDB-lite"/>
    </source>
</evidence>
<feature type="transmembrane region" description="Helical" evidence="6">
    <location>
        <begin position="133"/>
        <end position="155"/>
    </location>
</feature>
<feature type="transmembrane region" description="Helical" evidence="6">
    <location>
        <begin position="38"/>
        <end position="58"/>
    </location>
</feature>
<feature type="transmembrane region" description="Helical" evidence="6">
    <location>
        <begin position="324"/>
        <end position="346"/>
    </location>
</feature>
<evidence type="ECO:0000256" key="3">
    <source>
        <dbReference type="ARBA" id="ARBA00022989"/>
    </source>
</evidence>
<keyword evidence="4 6" id="KW-0472">Membrane</keyword>
<feature type="transmembrane region" description="Helical" evidence="6">
    <location>
        <begin position="161"/>
        <end position="180"/>
    </location>
</feature>
<evidence type="ECO:0000313" key="8">
    <source>
        <dbReference type="EMBL" id="MBO8199371.1"/>
    </source>
</evidence>
<protein>
    <submittedName>
        <fullName evidence="8">MFS transporter</fullName>
    </submittedName>
</protein>
<feature type="region of interest" description="Disordered" evidence="5">
    <location>
        <begin position="377"/>
        <end position="427"/>
    </location>
</feature>
<dbReference type="PANTHER" id="PTHR43129:SF1">
    <property type="entry name" value="FOSMIDOMYCIN RESISTANCE PROTEIN"/>
    <property type="match status" value="1"/>
</dbReference>